<feature type="domain" description="RRM" evidence="9">
    <location>
        <begin position="323"/>
        <end position="415"/>
    </location>
</feature>
<dbReference type="CDD" id="cd12232">
    <property type="entry name" value="RRM3_U2AF65"/>
    <property type="match status" value="1"/>
</dbReference>
<dbReference type="InterPro" id="IPR003954">
    <property type="entry name" value="RRM_euk-type"/>
</dbReference>
<dbReference type="InterPro" id="IPR035979">
    <property type="entry name" value="RBD_domain_sf"/>
</dbReference>
<evidence type="ECO:0000256" key="8">
    <source>
        <dbReference type="RuleBase" id="RU364135"/>
    </source>
</evidence>
<dbReference type="Pfam" id="PF00076">
    <property type="entry name" value="RRM_1"/>
    <property type="match status" value="1"/>
</dbReference>
<keyword evidence="5 8" id="KW-0508">mRNA splicing</keyword>
<dbReference type="PROSITE" id="PS50102">
    <property type="entry name" value="RRM"/>
    <property type="match status" value="3"/>
</dbReference>
<evidence type="ECO:0000256" key="1">
    <source>
        <dbReference type="ARBA" id="ARBA00004123"/>
    </source>
</evidence>
<dbReference type="InterPro" id="IPR006529">
    <property type="entry name" value="U2AF_lg"/>
</dbReference>
<dbReference type="InterPro" id="IPR012677">
    <property type="entry name" value="Nucleotide-bd_a/b_plait_sf"/>
</dbReference>
<dbReference type="InterPro" id="IPR000504">
    <property type="entry name" value="RRM_dom"/>
</dbReference>
<evidence type="ECO:0000256" key="4">
    <source>
        <dbReference type="ARBA" id="ARBA00022884"/>
    </source>
</evidence>
<dbReference type="SMART" id="SM00360">
    <property type="entry name" value="RRM"/>
    <property type="match status" value="3"/>
</dbReference>
<reference evidence="10" key="2">
    <citation type="journal article" date="2012" name="Nat. Commun.">
        <title>Draft genome sequence and genetic transformation of the oleaginous alga Nannochloropis gaditana.</title>
        <authorList>
            <person name="Radakovits R."/>
            <person name="Jinkerson R.E."/>
            <person name="Fuerstenberg S.I."/>
            <person name="Tae H."/>
            <person name="Settlage R.E."/>
            <person name="Boore J.L."/>
            <person name="Posewitz M.C."/>
        </authorList>
    </citation>
    <scope>NUCLEOTIDE SEQUENCE</scope>
    <source>
        <strain evidence="10">CCMP526</strain>
    </source>
</reference>
<dbReference type="PANTHER" id="PTHR23139">
    <property type="entry name" value="RNA-BINDING PROTEIN"/>
    <property type="match status" value="1"/>
</dbReference>
<dbReference type="GO" id="GO:0003723">
    <property type="term" value="F:RNA binding"/>
    <property type="evidence" value="ECO:0007669"/>
    <property type="project" value="UniProtKB-UniRule"/>
</dbReference>
<dbReference type="EMBL" id="JU964939">
    <property type="protein sequence ID" value="AFJ68695.1"/>
    <property type="molecule type" value="mRNA"/>
</dbReference>
<organism evidence="10">
    <name type="scientific">Nannochloropsis gaditana (strain CCMP526)</name>
    <name type="common">Green microalga</name>
    <name type="synonym">Microchloropsis gaditana</name>
    <dbReference type="NCBI Taxonomy" id="1093141"/>
    <lineage>
        <taxon>Eukaryota</taxon>
        <taxon>Sar</taxon>
        <taxon>Stramenopiles</taxon>
        <taxon>Ochrophyta</taxon>
        <taxon>Eustigmatophyceae</taxon>
        <taxon>Eustigmatales</taxon>
        <taxon>Monodopsidaceae</taxon>
        <taxon>Nannochloropsis</taxon>
    </lineage>
</organism>
<comment type="subcellular location">
    <subcellularLocation>
        <location evidence="1 8">Nucleus</location>
    </subcellularLocation>
</comment>
<keyword evidence="6 8" id="KW-0539">Nucleus</keyword>
<dbReference type="SUPFAM" id="SSF54928">
    <property type="entry name" value="RNA-binding domain, RBD"/>
    <property type="match status" value="2"/>
</dbReference>
<comment type="similarity">
    <text evidence="8">Belongs to the splicing factor SR family.</text>
</comment>
<sequence>MLMAAAMGGAGGGAGAGSMRSTNASHLMGGALSIQTTANGGLFGTINGMQVMLPTLGGGPSSGLPSLPQTAVTGAVPMYGDTQQSTRHARRVYVGGNFGDASDFEVLAFFNQIINESLERPSPAGPVVAIQVNRQKHFAFLELNSVPLTTSVIMQLDGVPFRGNPLKVKRPTDYHPELLPLDTPPPPTLKVANFRALQASGALPMASTGLTAPGANSVPDSPYKIFVGGLPYHVTDDQVRELLSAFGPLRGFDLKKDPATGMSKGYGFCEYIDHAVGDVAIQGLHGMDLGGKTLTVKYALASQQLQQQQSMQQMLLSTTPATKVLVLANMVTPDELKDDQEYQEIVEDVREEVAKFGEVLSLVIPRPEEPSAPPSPAVGKIFVEYAESSQTKAAAQSLQGRRFAGRIVQASFYDEEKFKRQELA</sequence>
<feature type="domain" description="RRM" evidence="9">
    <location>
        <begin position="90"/>
        <end position="173"/>
    </location>
</feature>
<dbReference type="GO" id="GO:0005634">
    <property type="term" value="C:nucleus"/>
    <property type="evidence" value="ECO:0007669"/>
    <property type="project" value="UniProtKB-SubCell"/>
</dbReference>
<dbReference type="CDD" id="cd12231">
    <property type="entry name" value="RRM2_U2AF65"/>
    <property type="match status" value="1"/>
</dbReference>
<dbReference type="GO" id="GO:0008380">
    <property type="term" value="P:RNA splicing"/>
    <property type="evidence" value="ECO:0007669"/>
    <property type="project" value="UniProtKB-KW"/>
</dbReference>
<reference evidence="10" key="1">
    <citation type="journal article" date="2012" name="Bioengineered">
        <title>Additional insights into the genome of the oleaginous model alga Nannochloropsis gaditana.</title>
        <authorList>
            <person name="Jinkerson R.E."/>
            <person name="Radakovits R."/>
            <person name="Posewitz M.C."/>
        </authorList>
    </citation>
    <scope>NUCLEOTIDE SEQUENCE</scope>
    <source>
        <strain evidence="10">CCMP526</strain>
    </source>
</reference>
<keyword evidence="4 7" id="KW-0694">RNA-binding</keyword>
<protein>
    <recommendedName>
        <fullName evidence="8">Splicing factor U2AF subunit</fullName>
    </recommendedName>
    <alternativeName>
        <fullName evidence="8">U2 snRNP auxiliary factor large subunit</fullName>
    </alternativeName>
</protein>
<dbReference type="NCBIfam" id="TIGR01642">
    <property type="entry name" value="U2AF_lg"/>
    <property type="match status" value="1"/>
</dbReference>
<evidence type="ECO:0000256" key="3">
    <source>
        <dbReference type="ARBA" id="ARBA00022737"/>
    </source>
</evidence>
<proteinExistence type="evidence at transcript level"/>
<evidence type="ECO:0000313" key="10">
    <source>
        <dbReference type="EMBL" id="AFJ68695.1"/>
    </source>
</evidence>
<dbReference type="SMART" id="SM00361">
    <property type="entry name" value="RRM_1"/>
    <property type="match status" value="1"/>
</dbReference>
<keyword evidence="3" id="KW-0677">Repeat</keyword>
<evidence type="ECO:0000259" key="9">
    <source>
        <dbReference type="PROSITE" id="PS50102"/>
    </source>
</evidence>
<evidence type="ECO:0000256" key="2">
    <source>
        <dbReference type="ARBA" id="ARBA00022664"/>
    </source>
</evidence>
<evidence type="ECO:0000256" key="7">
    <source>
        <dbReference type="PROSITE-ProRule" id="PRU00176"/>
    </source>
</evidence>
<evidence type="ECO:0000256" key="5">
    <source>
        <dbReference type="ARBA" id="ARBA00023187"/>
    </source>
</evidence>
<comment type="function">
    <text evidence="8">Necessary for the splicing of pre-mRNA.</text>
</comment>
<accession>I2CP62</accession>
<dbReference type="GO" id="GO:0006397">
    <property type="term" value="P:mRNA processing"/>
    <property type="evidence" value="ECO:0007669"/>
    <property type="project" value="UniProtKB-KW"/>
</dbReference>
<feature type="domain" description="RRM" evidence="9">
    <location>
        <begin position="223"/>
        <end position="301"/>
    </location>
</feature>
<dbReference type="FunFam" id="3.30.70.330:FF:000097">
    <property type="entry name" value="U2 snRNP auxiliary factor large subunit"/>
    <property type="match status" value="1"/>
</dbReference>
<gene>
    <name evidence="10" type="ORF">NGATSA_3005400</name>
</gene>
<evidence type="ECO:0000256" key="6">
    <source>
        <dbReference type="ARBA" id="ARBA00023242"/>
    </source>
</evidence>
<name>I2CP62_NANGC</name>
<dbReference type="AlphaFoldDB" id="I2CP62"/>
<keyword evidence="2 8" id="KW-0507">mRNA processing</keyword>
<dbReference type="Gene3D" id="3.30.70.330">
    <property type="match status" value="3"/>
</dbReference>